<keyword evidence="4" id="KW-0418">Kinase</keyword>
<protein>
    <submittedName>
        <fullName evidence="4">Serine/threonine protein kinase</fullName>
    </submittedName>
</protein>
<dbReference type="InterPro" id="IPR008271">
    <property type="entry name" value="Ser/Thr_kinase_AS"/>
</dbReference>
<dbReference type="SMART" id="SM00220">
    <property type="entry name" value="S_TKc"/>
    <property type="match status" value="1"/>
</dbReference>
<dbReference type="PRINTS" id="PR00109">
    <property type="entry name" value="TYRKINASE"/>
</dbReference>
<evidence type="ECO:0000259" key="3">
    <source>
        <dbReference type="PROSITE" id="PS50011"/>
    </source>
</evidence>
<evidence type="ECO:0000256" key="2">
    <source>
        <dbReference type="SAM" id="Phobius"/>
    </source>
</evidence>
<evidence type="ECO:0000313" key="4">
    <source>
        <dbReference type="EMBL" id="ETV68979.1"/>
    </source>
</evidence>
<dbReference type="PROSITE" id="PS00108">
    <property type="entry name" value="PROTEIN_KINASE_ST"/>
    <property type="match status" value="1"/>
</dbReference>
<evidence type="ECO:0000256" key="1">
    <source>
        <dbReference type="SAM" id="MobiDB-lite"/>
    </source>
</evidence>
<dbReference type="EMBL" id="KI913180">
    <property type="protein sequence ID" value="ETV68979.1"/>
    <property type="molecule type" value="Genomic_DNA"/>
</dbReference>
<proteinExistence type="predicted"/>
<dbReference type="GeneID" id="20817131"/>
<dbReference type="VEuPathDB" id="FungiDB:H257_15135"/>
<dbReference type="OrthoDB" id="1915767at2759"/>
<dbReference type="Gene3D" id="1.10.510.10">
    <property type="entry name" value="Transferase(Phosphotransferase) domain 1"/>
    <property type="match status" value="1"/>
</dbReference>
<feature type="transmembrane region" description="Helical" evidence="2">
    <location>
        <begin position="211"/>
        <end position="231"/>
    </location>
</feature>
<dbReference type="PROSITE" id="PS50011">
    <property type="entry name" value="PROTEIN_KINASE_DOM"/>
    <property type="match status" value="1"/>
</dbReference>
<dbReference type="GO" id="GO:0005524">
    <property type="term" value="F:ATP binding"/>
    <property type="evidence" value="ECO:0007669"/>
    <property type="project" value="InterPro"/>
</dbReference>
<feature type="domain" description="Protein kinase" evidence="3">
    <location>
        <begin position="293"/>
        <end position="565"/>
    </location>
</feature>
<accession>W4FQ76</accession>
<dbReference type="InterPro" id="IPR011009">
    <property type="entry name" value="Kinase-like_dom_sf"/>
</dbReference>
<reference evidence="4" key="1">
    <citation type="submission" date="2013-12" db="EMBL/GenBank/DDBJ databases">
        <title>The Genome Sequence of Aphanomyces astaci APO3.</title>
        <authorList>
            <consortium name="The Broad Institute Genomics Platform"/>
            <person name="Russ C."/>
            <person name="Tyler B."/>
            <person name="van West P."/>
            <person name="Dieguez-Uribeondo J."/>
            <person name="Young S.K."/>
            <person name="Zeng Q."/>
            <person name="Gargeya S."/>
            <person name="Fitzgerald M."/>
            <person name="Abouelleil A."/>
            <person name="Alvarado L."/>
            <person name="Chapman S.B."/>
            <person name="Gainer-Dewar J."/>
            <person name="Goldberg J."/>
            <person name="Griggs A."/>
            <person name="Gujja S."/>
            <person name="Hansen M."/>
            <person name="Howarth C."/>
            <person name="Imamovic A."/>
            <person name="Ireland A."/>
            <person name="Larimer J."/>
            <person name="McCowan C."/>
            <person name="Murphy C."/>
            <person name="Pearson M."/>
            <person name="Poon T.W."/>
            <person name="Priest M."/>
            <person name="Roberts A."/>
            <person name="Saif S."/>
            <person name="Shea T."/>
            <person name="Sykes S."/>
            <person name="Wortman J."/>
            <person name="Nusbaum C."/>
            <person name="Birren B."/>
        </authorList>
    </citation>
    <scope>NUCLEOTIDE SEQUENCE [LARGE SCALE GENOMIC DNA]</scope>
    <source>
        <strain evidence="4">APO3</strain>
    </source>
</reference>
<feature type="region of interest" description="Disordered" evidence="1">
    <location>
        <begin position="90"/>
        <end position="114"/>
    </location>
</feature>
<keyword evidence="4" id="KW-0723">Serine/threonine-protein kinase</keyword>
<dbReference type="RefSeq" id="XP_009841438.1">
    <property type="nucleotide sequence ID" value="XM_009843136.1"/>
</dbReference>
<dbReference type="AlphaFoldDB" id="W4FQ76"/>
<feature type="compositionally biased region" description="Pro residues" evidence="1">
    <location>
        <begin position="95"/>
        <end position="104"/>
    </location>
</feature>
<dbReference type="STRING" id="112090.W4FQ76"/>
<dbReference type="GO" id="GO:0004674">
    <property type="term" value="F:protein serine/threonine kinase activity"/>
    <property type="evidence" value="ECO:0007669"/>
    <property type="project" value="UniProtKB-KW"/>
</dbReference>
<dbReference type="Gene3D" id="3.30.200.20">
    <property type="entry name" value="Phosphorylase Kinase, domain 1"/>
    <property type="match status" value="1"/>
</dbReference>
<dbReference type="PANTHER" id="PTHR44329">
    <property type="entry name" value="SERINE/THREONINE-PROTEIN KINASE TNNI3K-RELATED"/>
    <property type="match status" value="1"/>
</dbReference>
<dbReference type="InterPro" id="IPR000719">
    <property type="entry name" value="Prot_kinase_dom"/>
</dbReference>
<keyword evidence="2" id="KW-0812">Transmembrane</keyword>
<gene>
    <name evidence="4" type="ORF">H257_15135</name>
</gene>
<dbReference type="SUPFAM" id="SSF56112">
    <property type="entry name" value="Protein kinase-like (PK-like)"/>
    <property type="match status" value="1"/>
</dbReference>
<keyword evidence="4" id="KW-0808">Transferase</keyword>
<keyword evidence="2" id="KW-1133">Transmembrane helix</keyword>
<keyword evidence="2" id="KW-0472">Membrane</keyword>
<dbReference type="InterPro" id="IPR001245">
    <property type="entry name" value="Ser-Thr/Tyr_kinase_cat_dom"/>
</dbReference>
<sequence>MSSAAAAGASWTCLKTPPSFTVYSTWRVDVADVLSCTMNDQSKDCLLIPTLQECQDKYMNDNTRPIKSCAASETRNASTLCGQVYVQLTSSGTPTTPPPPPPPTTTTTTTDPPSKLKGDWRCFQTTAGDSVVVHLETTACLSNDQRTCVSFPTSTACATALLQEPSLVLDTSTLPLPCASLTSPLPVWCPASPSSPLPAPSLPPHSSSSTIIIIVALAAGIVVCVGFLVHMKKKTFPTTRSRGASSFMWPMSTRSNFGRRLFQNKLTPDDSVFSADHIHLGNLIHWRLDETQLATISTLHTSSTGLVSLARYLGKVVVVKQPLECDRSMDIMQAFVGEIELMIRVQSPHVIQVVGVSYMRLRDLSLVLEYMERGDLQTYLSTTKLTPSLLNWPQKLAILKDIVSGLGHIHALGVIHRDIKARNILLSHDLRAKLTDFGVARQVSGTTMTQGIGSLQWTAPEVLEGGQYTAQADMYSLGILLSELDTHQPPYATDEDALSDIVLLRPSLQCPPERNPAEEEDKKRYHGVVGFSTSCPHRVQKLATLCLALDPNKRPTPAQVLQMLA</sequence>
<dbReference type="Pfam" id="PF00069">
    <property type="entry name" value="Pkinase"/>
    <property type="match status" value="1"/>
</dbReference>
<dbReference type="InterPro" id="IPR051681">
    <property type="entry name" value="Ser/Thr_Kinases-Pseudokinases"/>
</dbReference>
<name>W4FQ76_APHAT</name>
<organism evidence="4">
    <name type="scientific">Aphanomyces astaci</name>
    <name type="common">Crayfish plague agent</name>
    <dbReference type="NCBI Taxonomy" id="112090"/>
    <lineage>
        <taxon>Eukaryota</taxon>
        <taxon>Sar</taxon>
        <taxon>Stramenopiles</taxon>
        <taxon>Oomycota</taxon>
        <taxon>Saprolegniomycetes</taxon>
        <taxon>Saprolegniales</taxon>
        <taxon>Verrucalvaceae</taxon>
        <taxon>Aphanomyces</taxon>
    </lineage>
</organism>
<dbReference type="PANTHER" id="PTHR44329:SF214">
    <property type="entry name" value="PROTEIN KINASE DOMAIN-CONTAINING PROTEIN"/>
    <property type="match status" value="1"/>
</dbReference>